<protein>
    <submittedName>
        <fullName evidence="2">Uncharacterized protein</fullName>
    </submittedName>
</protein>
<gene>
    <name evidence="2" type="ORF">GCM10010430_78980</name>
</gene>
<name>A0ABN3F375_9ACTN</name>
<dbReference type="Proteomes" id="UP001500305">
    <property type="component" value="Unassembled WGS sequence"/>
</dbReference>
<proteinExistence type="predicted"/>
<reference evidence="2 3" key="1">
    <citation type="journal article" date="2019" name="Int. J. Syst. Evol. Microbiol.">
        <title>The Global Catalogue of Microorganisms (GCM) 10K type strain sequencing project: providing services to taxonomists for standard genome sequencing and annotation.</title>
        <authorList>
            <consortium name="The Broad Institute Genomics Platform"/>
            <consortium name="The Broad Institute Genome Sequencing Center for Infectious Disease"/>
            <person name="Wu L."/>
            <person name="Ma J."/>
        </authorList>
    </citation>
    <scope>NUCLEOTIDE SEQUENCE [LARGE SCALE GENOMIC DNA]</scope>
    <source>
        <strain evidence="2 3">JCM 7356</strain>
    </source>
</reference>
<keyword evidence="1" id="KW-0732">Signal</keyword>
<sequence length="152" mass="15431">MFKKLASIAAIVSSIAGGTVLAAPAAHAEPLCSGSVIDTYDVKDSWGTVASTITLFYDPATRNNCAYNSATSAGGAGSPHGIGLTLDACEETSPSDNCTPIAGQAKSDAKSTYSWYAGPLTVYAPGHCVYVSGSNNYNHVLATFSTGATHCG</sequence>
<evidence type="ECO:0000313" key="2">
    <source>
        <dbReference type="EMBL" id="GAA2281087.1"/>
    </source>
</evidence>
<feature type="signal peptide" evidence="1">
    <location>
        <begin position="1"/>
        <end position="22"/>
    </location>
</feature>
<dbReference type="RefSeq" id="WP_344641393.1">
    <property type="nucleotide sequence ID" value="NZ_BAAATR010000084.1"/>
</dbReference>
<evidence type="ECO:0000313" key="3">
    <source>
        <dbReference type="Proteomes" id="UP001500305"/>
    </source>
</evidence>
<evidence type="ECO:0000256" key="1">
    <source>
        <dbReference type="SAM" id="SignalP"/>
    </source>
</evidence>
<accession>A0ABN3F375</accession>
<comment type="caution">
    <text evidence="2">The sequence shown here is derived from an EMBL/GenBank/DDBJ whole genome shotgun (WGS) entry which is preliminary data.</text>
</comment>
<dbReference type="EMBL" id="BAAATR010000084">
    <property type="protein sequence ID" value="GAA2281087.1"/>
    <property type="molecule type" value="Genomic_DNA"/>
</dbReference>
<organism evidence="2 3">
    <name type="scientific">Kitasatospora cystarginea</name>
    <dbReference type="NCBI Taxonomy" id="58350"/>
    <lineage>
        <taxon>Bacteria</taxon>
        <taxon>Bacillati</taxon>
        <taxon>Actinomycetota</taxon>
        <taxon>Actinomycetes</taxon>
        <taxon>Kitasatosporales</taxon>
        <taxon>Streptomycetaceae</taxon>
        <taxon>Kitasatospora</taxon>
    </lineage>
</organism>
<keyword evidence="3" id="KW-1185">Reference proteome</keyword>
<feature type="chain" id="PRO_5047159212" evidence="1">
    <location>
        <begin position="23"/>
        <end position="152"/>
    </location>
</feature>